<organism evidence="1 2">
    <name type="scientific">Kutzneria chonburiensis</name>
    <dbReference type="NCBI Taxonomy" id="1483604"/>
    <lineage>
        <taxon>Bacteria</taxon>
        <taxon>Bacillati</taxon>
        <taxon>Actinomycetota</taxon>
        <taxon>Actinomycetes</taxon>
        <taxon>Pseudonocardiales</taxon>
        <taxon>Pseudonocardiaceae</taxon>
        <taxon>Kutzneria</taxon>
    </lineage>
</organism>
<evidence type="ECO:0000313" key="2">
    <source>
        <dbReference type="Proteomes" id="UP001589810"/>
    </source>
</evidence>
<accession>A0ABV6N8K7</accession>
<sequence>MTITFDPRSGRILQVSVRGRDAFWVAAEPAGWNLGGDRLWLGPERDWFWAGTARDDLSRHHVPPEIDPGNWDLVHQRPDGIDLVLSAALVDRNTGEPTSVLVERHVTVLADTRYVAEYVTETVLQVQGGHPVDLWNIVQVPLGGRLEIGVTGEFSFRDHLASPVDPSRFTHSPDMATIDLTGKIMSKFGITSSVATGLLRYTLPGLVIERHIDVQPGGDYRDGPYQLTGDVIQVFEDDGHYGGYAELEHHSIAAHPGQSVVDRCRTVIRAT</sequence>
<reference evidence="1 2" key="1">
    <citation type="submission" date="2024-09" db="EMBL/GenBank/DDBJ databases">
        <authorList>
            <person name="Sun Q."/>
            <person name="Mori K."/>
        </authorList>
    </citation>
    <scope>NUCLEOTIDE SEQUENCE [LARGE SCALE GENOMIC DNA]</scope>
    <source>
        <strain evidence="1 2">TBRC 1432</strain>
    </source>
</reference>
<comment type="caution">
    <text evidence="1">The sequence shown here is derived from an EMBL/GenBank/DDBJ whole genome shotgun (WGS) entry which is preliminary data.</text>
</comment>
<gene>
    <name evidence="1" type="ORF">ACFFH7_46015</name>
</gene>
<keyword evidence="2" id="KW-1185">Reference proteome</keyword>
<dbReference type="RefSeq" id="WP_273940474.1">
    <property type="nucleotide sequence ID" value="NZ_CP097263.1"/>
</dbReference>
<proteinExistence type="predicted"/>
<name>A0ABV6N8K7_9PSEU</name>
<evidence type="ECO:0000313" key="1">
    <source>
        <dbReference type="EMBL" id="MFC0548935.1"/>
    </source>
</evidence>
<dbReference type="EMBL" id="JBHLUD010000020">
    <property type="protein sequence ID" value="MFC0548935.1"/>
    <property type="molecule type" value="Genomic_DNA"/>
</dbReference>
<protein>
    <submittedName>
        <fullName evidence="1">Uncharacterized protein</fullName>
    </submittedName>
</protein>
<dbReference type="Proteomes" id="UP001589810">
    <property type="component" value="Unassembled WGS sequence"/>
</dbReference>